<organism evidence="4 5">
    <name type="scientific">Tursiops truncatus</name>
    <name type="common">Atlantic bottle-nosed dolphin</name>
    <name type="synonym">Delphinus truncatus</name>
    <dbReference type="NCBI Taxonomy" id="9739"/>
    <lineage>
        <taxon>Eukaryota</taxon>
        <taxon>Metazoa</taxon>
        <taxon>Chordata</taxon>
        <taxon>Craniata</taxon>
        <taxon>Vertebrata</taxon>
        <taxon>Euteleostomi</taxon>
        <taxon>Mammalia</taxon>
        <taxon>Eutheria</taxon>
        <taxon>Laurasiatheria</taxon>
        <taxon>Artiodactyla</taxon>
        <taxon>Whippomorpha</taxon>
        <taxon>Cetacea</taxon>
        <taxon>Odontoceti</taxon>
        <taxon>Delphinidae</taxon>
        <taxon>Tursiops</taxon>
    </lineage>
</organism>
<protein>
    <submittedName>
        <fullName evidence="5">LOW QUALITY PROTEIN: putative deoxyribonuclease TATDN2</fullName>
    </submittedName>
</protein>
<dbReference type="Gene3D" id="3.20.20.140">
    <property type="entry name" value="Metal-dependent hydrolases"/>
    <property type="match status" value="1"/>
</dbReference>
<evidence type="ECO:0000256" key="3">
    <source>
        <dbReference type="SAM" id="MobiDB-lite"/>
    </source>
</evidence>
<dbReference type="InterPro" id="IPR032466">
    <property type="entry name" value="Metal_Hydrolase"/>
</dbReference>
<feature type="region of interest" description="Disordered" evidence="3">
    <location>
        <begin position="436"/>
        <end position="485"/>
    </location>
</feature>
<keyword evidence="4" id="KW-1185">Reference proteome</keyword>
<dbReference type="PROSITE" id="PS01137">
    <property type="entry name" value="TATD_1"/>
    <property type="match status" value="1"/>
</dbReference>
<evidence type="ECO:0000256" key="1">
    <source>
        <dbReference type="ARBA" id="ARBA00009275"/>
    </source>
</evidence>
<feature type="compositionally biased region" description="Polar residues" evidence="3">
    <location>
        <begin position="232"/>
        <end position="247"/>
    </location>
</feature>
<dbReference type="Pfam" id="PF01026">
    <property type="entry name" value="TatD_DNase"/>
    <property type="match status" value="1"/>
</dbReference>
<dbReference type="InterPro" id="IPR018228">
    <property type="entry name" value="DNase_TatD-rel_CS"/>
</dbReference>
<name>A0A6J3QT81_TURTR</name>
<gene>
    <name evidence="5" type="primary">LOC109551256</name>
</gene>
<proteinExistence type="inferred from homology"/>
<dbReference type="InParanoid" id="A0A6J3QT81"/>
<dbReference type="PANTHER" id="PTHR46363">
    <property type="entry name" value="DEOXYRIBONUCLEASE TATDN2-RELATED"/>
    <property type="match status" value="1"/>
</dbReference>
<dbReference type="InterPro" id="IPR001130">
    <property type="entry name" value="TatD-like"/>
</dbReference>
<dbReference type="RefSeq" id="XP_033705208.1">
    <property type="nucleotide sequence ID" value="XM_033849317.1"/>
</dbReference>
<dbReference type="Proteomes" id="UP000245320">
    <property type="component" value="Chromosome X"/>
</dbReference>
<dbReference type="OrthoDB" id="413993at2759"/>
<feature type="region of interest" description="Disordered" evidence="3">
    <location>
        <begin position="325"/>
        <end position="356"/>
    </location>
</feature>
<dbReference type="PANTHER" id="PTHR46363:SF1">
    <property type="entry name" value="DEOXYRIBONUCLEASE TATDN2-RELATED"/>
    <property type="match status" value="1"/>
</dbReference>
<feature type="compositionally biased region" description="Polar residues" evidence="3">
    <location>
        <begin position="444"/>
        <end position="453"/>
    </location>
</feature>
<dbReference type="AlphaFoldDB" id="A0A6J3QT81"/>
<dbReference type="GO" id="GO:0016788">
    <property type="term" value="F:hydrolase activity, acting on ester bonds"/>
    <property type="evidence" value="ECO:0007669"/>
    <property type="project" value="InterPro"/>
</dbReference>
<dbReference type="SUPFAM" id="SSF51556">
    <property type="entry name" value="Metallo-dependent hydrolases"/>
    <property type="match status" value="1"/>
</dbReference>
<accession>A0A6J3QT81</accession>
<evidence type="ECO:0000313" key="5">
    <source>
        <dbReference type="RefSeq" id="XP_033705208.1"/>
    </source>
</evidence>
<dbReference type="FunFam" id="3.20.20.140:FF:000027">
    <property type="entry name" value="putative deoxyribonuclease TATDN2"/>
    <property type="match status" value="1"/>
</dbReference>
<sequence length="763" mass="84615">MGGAPCVAGVLPVARAVKERSKCPKPRGWERRKVKDHKEPPANADASGGPVTWRPPASQLRAVHYVQGSLAARVPESSEGGPCGLQAEVSWGSSCQGNSTSSSYFSLYSSHSSGSRVGGAASKDCLIRSTPGSSRAWIASAPSPLCFASPVLEEMASSKDVHNLTGNSKHSFYSSINPEFAAIAEGQNNATEEADEGQRSWGRQQDQSSSMIYVKAIRGMLGTLMLEGDAATNTNWSPRQQPSSGGRSATDVPFSAPQRIVSASEVREKIDTSDFCDRRMMVHREKPLGDPRALIFEGSSPALKFLDRRDCHSQIQKHQDKSIVIEHPSSGGGWSDVDESSAFRSPQEEPVSLSAARISRPPSFTAEPVTYWPNLYSGPWHDSASYWPSSPKPPCLLSMGGSSSSNTSQAGKSSQSFLSGYTFNFPVYSPTWSRELKSSEEDQSPNSHSFHFSRSSEARMKERRHHLQEETPSRSRGGHASHSLPRSHWKKSLQAGFIDTHCHLDMLYSRLSFTGTFNKFRKIYSSSFPKEFHGCISDFCDPRTLKDGIWVELLKEDLVWGAFGCHPHFARYYRMSHETDIVQALRHPKAVAYGEIGLDYSHKCSTPVPQQQKIFERQLQLAITLNKPVLIHCREAEKDLRDILKKIMPSDYKIHWHCFIGSYAVIEPLLDYFPNMSVGFTGVLTYPSAWEVHDAVRKIPLERIVVETDAPYFIPRGVPKNLCPLAHPGLALHTVQEIARIKGQPLSHTLATLRENTSRLYNI</sequence>
<keyword evidence="2" id="KW-0378">Hydrolase</keyword>
<dbReference type="CDD" id="cd01310">
    <property type="entry name" value="TatD_DNAse"/>
    <property type="match status" value="1"/>
</dbReference>
<feature type="compositionally biased region" description="Basic and acidic residues" evidence="3">
    <location>
        <begin position="19"/>
        <end position="40"/>
    </location>
</feature>
<reference evidence="5" key="1">
    <citation type="submission" date="2025-08" db="UniProtKB">
        <authorList>
            <consortium name="RefSeq"/>
        </authorList>
    </citation>
    <scope>IDENTIFICATION</scope>
    <source>
        <tissue evidence="5">Spleen</tissue>
    </source>
</reference>
<comment type="similarity">
    <text evidence="1">Belongs to the metallo-dependent hydrolases superfamily. TatD-type hydrolase family.</text>
</comment>
<feature type="region of interest" description="Disordered" evidence="3">
    <location>
        <begin position="232"/>
        <end position="253"/>
    </location>
</feature>
<evidence type="ECO:0000313" key="4">
    <source>
        <dbReference type="Proteomes" id="UP000245320"/>
    </source>
</evidence>
<evidence type="ECO:0000256" key="2">
    <source>
        <dbReference type="ARBA" id="ARBA00022801"/>
    </source>
</evidence>
<dbReference type="PROSITE" id="PS01091">
    <property type="entry name" value="TATD_3"/>
    <property type="match status" value="1"/>
</dbReference>
<feature type="region of interest" description="Disordered" evidence="3">
    <location>
        <begin position="19"/>
        <end position="55"/>
    </location>
</feature>